<comment type="caution">
    <text evidence="2">The sequence shown here is derived from an EMBL/GenBank/DDBJ whole genome shotgun (WGS) entry which is preliminary data.</text>
</comment>
<organism evidence="2 3">
    <name type="scientific">Smittium mucronatum</name>
    <dbReference type="NCBI Taxonomy" id="133383"/>
    <lineage>
        <taxon>Eukaryota</taxon>
        <taxon>Fungi</taxon>
        <taxon>Fungi incertae sedis</taxon>
        <taxon>Zoopagomycota</taxon>
        <taxon>Kickxellomycotina</taxon>
        <taxon>Harpellomycetes</taxon>
        <taxon>Harpellales</taxon>
        <taxon>Legeriomycetaceae</taxon>
        <taxon>Smittium</taxon>
    </lineage>
</organism>
<reference evidence="2 3" key="1">
    <citation type="journal article" date="2016" name="Mol. Biol. Evol.">
        <title>Genome-Wide Survey of Gut Fungi (Harpellales) Reveals the First Horizontally Transferred Ubiquitin Gene from a Mosquito Host.</title>
        <authorList>
            <person name="Wang Y."/>
            <person name="White M.M."/>
            <person name="Kvist S."/>
            <person name="Moncalvo J.M."/>
        </authorList>
    </citation>
    <scope>NUCLEOTIDE SEQUENCE [LARGE SCALE GENOMIC DNA]</scope>
    <source>
        <strain evidence="2 3">ALG-7-W6</strain>
    </source>
</reference>
<gene>
    <name evidence="2" type="ORF">AYI68_g7256</name>
</gene>
<proteinExistence type="predicted"/>
<evidence type="ECO:0000256" key="1">
    <source>
        <dbReference type="SAM" id="MobiDB-lite"/>
    </source>
</evidence>
<accession>A0A1R0GP87</accession>
<evidence type="ECO:0000313" key="3">
    <source>
        <dbReference type="Proteomes" id="UP000187455"/>
    </source>
</evidence>
<protein>
    <submittedName>
        <fullName evidence="2">Uncharacterized protein</fullName>
    </submittedName>
</protein>
<evidence type="ECO:0000313" key="2">
    <source>
        <dbReference type="EMBL" id="OLY78688.1"/>
    </source>
</evidence>
<keyword evidence="3" id="KW-1185">Reference proteome</keyword>
<dbReference type="EMBL" id="LSSL01005716">
    <property type="protein sequence ID" value="OLY78688.1"/>
    <property type="molecule type" value="Genomic_DNA"/>
</dbReference>
<feature type="region of interest" description="Disordered" evidence="1">
    <location>
        <begin position="22"/>
        <end position="66"/>
    </location>
</feature>
<feature type="compositionally biased region" description="Basic and acidic residues" evidence="1">
    <location>
        <begin position="31"/>
        <end position="43"/>
    </location>
</feature>
<name>A0A1R0GP87_9FUNG</name>
<sequence>MNIYTRQVLLPYSAYTVGITEEDLTGGLKPESNESKNKEDKRSPITGSPAKLIDRSKSSPSAGDSVEKGFEASLSLFSTTSCQASISGENTHR</sequence>
<dbReference type="AlphaFoldDB" id="A0A1R0GP87"/>
<dbReference type="Proteomes" id="UP000187455">
    <property type="component" value="Unassembled WGS sequence"/>
</dbReference>